<dbReference type="PANTHER" id="PTHR13165">
    <property type="entry name" value="ARSENITE-RESISTANCE PROTEIN 2"/>
    <property type="match status" value="1"/>
</dbReference>
<dbReference type="Pfam" id="PF12066">
    <property type="entry name" value="SERRATE_Ars2_N"/>
    <property type="match status" value="1"/>
</dbReference>
<evidence type="ECO:0000313" key="2">
    <source>
        <dbReference type="EMBL" id="UYV66304.1"/>
    </source>
</evidence>
<evidence type="ECO:0000313" key="3">
    <source>
        <dbReference type="Proteomes" id="UP001235939"/>
    </source>
</evidence>
<reference evidence="2 3" key="1">
    <citation type="submission" date="2022-01" db="EMBL/GenBank/DDBJ databases">
        <title>A chromosomal length assembly of Cordylochernes scorpioides.</title>
        <authorList>
            <person name="Zeh D."/>
            <person name="Zeh J."/>
        </authorList>
    </citation>
    <scope>NUCLEOTIDE SEQUENCE [LARGE SCALE GENOMIC DNA]</scope>
    <source>
        <strain evidence="2">IN4F17</strain>
        <tissue evidence="2">Whole Body</tissue>
    </source>
</reference>
<feature type="domain" description="SERRATE/Ars2 N-terminal" evidence="1">
    <location>
        <begin position="46"/>
        <end position="89"/>
    </location>
</feature>
<dbReference type="PANTHER" id="PTHR13165:SF0">
    <property type="entry name" value="SERRATE RNA EFFECTOR MOLECULE HOMOLOG"/>
    <property type="match status" value="1"/>
</dbReference>
<keyword evidence="3" id="KW-1185">Reference proteome</keyword>
<dbReference type="Proteomes" id="UP001235939">
    <property type="component" value="Chromosome 04"/>
</dbReference>
<dbReference type="EMBL" id="CP092866">
    <property type="protein sequence ID" value="UYV66304.1"/>
    <property type="molecule type" value="Genomic_DNA"/>
</dbReference>
<sequence>MALLNEDLLKSREIEILVGDKKEKEENFFLKDEPSGMTQPPMMTFKQFLNSQDDTIDDQEAVKKYGEYKLEFKKQQISEFFLSHKEEEW</sequence>
<evidence type="ECO:0000259" key="1">
    <source>
        <dbReference type="Pfam" id="PF12066"/>
    </source>
</evidence>
<proteinExistence type="predicted"/>
<name>A0ABY6KBZ3_9ARAC</name>
<protein>
    <submittedName>
        <fullName evidence="2">SRRT</fullName>
    </submittedName>
</protein>
<gene>
    <name evidence="2" type="ORF">LAZ67_4001270</name>
</gene>
<accession>A0ABY6KBZ3</accession>
<dbReference type="InterPro" id="IPR021933">
    <property type="entry name" value="SERRATE/Ars2_N"/>
</dbReference>
<dbReference type="InterPro" id="IPR039727">
    <property type="entry name" value="SE/Ars2"/>
</dbReference>
<organism evidence="2 3">
    <name type="scientific">Cordylochernes scorpioides</name>
    <dbReference type="NCBI Taxonomy" id="51811"/>
    <lineage>
        <taxon>Eukaryota</taxon>
        <taxon>Metazoa</taxon>
        <taxon>Ecdysozoa</taxon>
        <taxon>Arthropoda</taxon>
        <taxon>Chelicerata</taxon>
        <taxon>Arachnida</taxon>
        <taxon>Pseudoscorpiones</taxon>
        <taxon>Cheliferoidea</taxon>
        <taxon>Chernetidae</taxon>
        <taxon>Cordylochernes</taxon>
    </lineage>
</organism>